<dbReference type="InterPro" id="IPR008769">
    <property type="entry name" value="PhaF_PhaI"/>
</dbReference>
<dbReference type="Proteomes" id="UP000198853">
    <property type="component" value="Unassembled WGS sequence"/>
</dbReference>
<protein>
    <submittedName>
        <fullName evidence="1">Polyhydroxyalkanoate synthesis regulator phasin</fullName>
    </submittedName>
</protein>
<dbReference type="OrthoDB" id="191894at2"/>
<evidence type="ECO:0000313" key="1">
    <source>
        <dbReference type="EMBL" id="SDI27816.1"/>
    </source>
</evidence>
<name>A0A1G8J9E7_9BACI</name>
<dbReference type="PANTHER" id="PTHR38664:SF1">
    <property type="entry name" value="SLR0058 PROTEIN"/>
    <property type="match status" value="1"/>
</dbReference>
<gene>
    <name evidence="1" type="ORF">SAMN04488123_101111</name>
</gene>
<organism evidence="1 2">
    <name type="scientific">Natribacillus halophilus</name>
    <dbReference type="NCBI Taxonomy" id="549003"/>
    <lineage>
        <taxon>Bacteria</taxon>
        <taxon>Bacillati</taxon>
        <taxon>Bacillota</taxon>
        <taxon>Bacilli</taxon>
        <taxon>Bacillales</taxon>
        <taxon>Bacillaceae</taxon>
        <taxon>Natribacillus</taxon>
    </lineage>
</organism>
<dbReference type="RefSeq" id="WP_090395604.1">
    <property type="nucleotide sequence ID" value="NZ_FNEN01000001.1"/>
</dbReference>
<proteinExistence type="predicted"/>
<dbReference type="EMBL" id="FNEN01000001">
    <property type="protein sequence ID" value="SDI27816.1"/>
    <property type="molecule type" value="Genomic_DNA"/>
</dbReference>
<dbReference type="PANTHER" id="PTHR38664">
    <property type="entry name" value="SLR0058 PROTEIN"/>
    <property type="match status" value="1"/>
</dbReference>
<dbReference type="AlphaFoldDB" id="A0A1G8J9E7"/>
<keyword evidence="2" id="KW-1185">Reference proteome</keyword>
<reference evidence="1 2" key="1">
    <citation type="submission" date="2016-10" db="EMBL/GenBank/DDBJ databases">
        <authorList>
            <person name="de Groot N.N."/>
        </authorList>
    </citation>
    <scope>NUCLEOTIDE SEQUENCE [LARGE SCALE GENOMIC DNA]</scope>
    <source>
        <strain evidence="1 2">DSM 21771</strain>
    </source>
</reference>
<dbReference type="Pfam" id="PF05597">
    <property type="entry name" value="Phasin"/>
    <property type="match status" value="1"/>
</dbReference>
<accession>A0A1G8J9E7</accession>
<dbReference type="NCBIfam" id="NF047773">
    <property type="entry name" value="phas_rel_Lepto"/>
    <property type="match status" value="1"/>
</dbReference>
<evidence type="ECO:0000313" key="2">
    <source>
        <dbReference type="Proteomes" id="UP000198853"/>
    </source>
</evidence>
<sequence length="105" mass="11814">MNEWLKNGFFLGLGAAVAGKEKVQTYLDDLVSKGRITPKEAEEFAENLIQKGETKEDEWSQASKERVQGMFHDMGLATSDDIENLEAKINHLEKMLEQNADNNNA</sequence>